<dbReference type="Proteomes" id="UP000887013">
    <property type="component" value="Unassembled WGS sequence"/>
</dbReference>
<organism evidence="2 3">
    <name type="scientific">Nephila pilipes</name>
    <name type="common">Giant wood spider</name>
    <name type="synonym">Nephila maculata</name>
    <dbReference type="NCBI Taxonomy" id="299642"/>
    <lineage>
        <taxon>Eukaryota</taxon>
        <taxon>Metazoa</taxon>
        <taxon>Ecdysozoa</taxon>
        <taxon>Arthropoda</taxon>
        <taxon>Chelicerata</taxon>
        <taxon>Arachnida</taxon>
        <taxon>Araneae</taxon>
        <taxon>Araneomorphae</taxon>
        <taxon>Entelegynae</taxon>
        <taxon>Araneoidea</taxon>
        <taxon>Nephilidae</taxon>
        <taxon>Nephila</taxon>
    </lineage>
</organism>
<dbReference type="EMBL" id="BMAW01018800">
    <property type="protein sequence ID" value="GFT60158.1"/>
    <property type="molecule type" value="Genomic_DNA"/>
</dbReference>
<gene>
    <name evidence="2" type="ORF">NPIL_84851</name>
</gene>
<comment type="caution">
    <text evidence="2">The sequence shown here is derived from an EMBL/GenBank/DDBJ whole genome shotgun (WGS) entry which is preliminary data.</text>
</comment>
<proteinExistence type="predicted"/>
<reference evidence="2" key="1">
    <citation type="submission" date="2020-08" db="EMBL/GenBank/DDBJ databases">
        <title>Multicomponent nature underlies the extraordinary mechanical properties of spider dragline silk.</title>
        <authorList>
            <person name="Kono N."/>
            <person name="Nakamura H."/>
            <person name="Mori M."/>
            <person name="Yoshida Y."/>
            <person name="Ohtoshi R."/>
            <person name="Malay A.D."/>
            <person name="Moran D.A.P."/>
            <person name="Tomita M."/>
            <person name="Numata K."/>
            <person name="Arakawa K."/>
        </authorList>
    </citation>
    <scope>NUCLEOTIDE SEQUENCE</scope>
</reference>
<keyword evidence="3" id="KW-1185">Reference proteome</keyword>
<feature type="region of interest" description="Disordered" evidence="1">
    <location>
        <begin position="64"/>
        <end position="85"/>
    </location>
</feature>
<name>A0A8X6TXC2_NEPPI</name>
<evidence type="ECO:0000313" key="2">
    <source>
        <dbReference type="EMBL" id="GFT60158.1"/>
    </source>
</evidence>
<protein>
    <submittedName>
        <fullName evidence="2">Uncharacterized protein</fullName>
    </submittedName>
</protein>
<sequence length="85" mass="9679">MLPSDQNAIHQFMERKALLPQQPLPSWQLENHFRSGTTSPAAAAENHFRSRNFTLKKRVEPPFAAELDSAAEPRRPLELGRDNTN</sequence>
<feature type="compositionally biased region" description="Basic and acidic residues" evidence="1">
    <location>
        <begin position="71"/>
        <end position="85"/>
    </location>
</feature>
<evidence type="ECO:0000313" key="3">
    <source>
        <dbReference type="Proteomes" id="UP000887013"/>
    </source>
</evidence>
<dbReference type="AlphaFoldDB" id="A0A8X6TXC2"/>
<accession>A0A8X6TXC2</accession>
<evidence type="ECO:0000256" key="1">
    <source>
        <dbReference type="SAM" id="MobiDB-lite"/>
    </source>
</evidence>